<keyword evidence="1" id="KW-1133">Transmembrane helix</keyword>
<protein>
    <submittedName>
        <fullName evidence="2">Uncharacterized protein</fullName>
    </submittedName>
</protein>
<gene>
    <name evidence="2" type="ORF">CNF02_07755</name>
</gene>
<evidence type="ECO:0000313" key="3">
    <source>
        <dbReference type="Proteomes" id="UP000219329"/>
    </source>
</evidence>
<organism evidence="2 3">
    <name type="scientific">OM182 bacterium MED-G28</name>
    <dbReference type="NCBI Taxonomy" id="1986256"/>
    <lineage>
        <taxon>Bacteria</taxon>
        <taxon>Pseudomonadati</taxon>
        <taxon>Pseudomonadota</taxon>
        <taxon>Gammaproteobacteria</taxon>
        <taxon>OMG group</taxon>
        <taxon>OM182 clade</taxon>
    </lineage>
</organism>
<keyword evidence="1" id="KW-0472">Membrane</keyword>
<comment type="caution">
    <text evidence="2">The sequence shown here is derived from an EMBL/GenBank/DDBJ whole genome shotgun (WGS) entry which is preliminary data.</text>
</comment>
<evidence type="ECO:0000256" key="1">
    <source>
        <dbReference type="SAM" id="Phobius"/>
    </source>
</evidence>
<dbReference type="EMBL" id="NTJZ01000007">
    <property type="protein sequence ID" value="PDH33614.1"/>
    <property type="molecule type" value="Genomic_DNA"/>
</dbReference>
<sequence>MNIDKIAPIAAVALSLIAVFVSFEYWGLLLILIGLVHGLMSPVDDRATQAMVYGAAIAVPLMAGTFGDAIPAIGGIGQDLLVNFTVAIHGYAIATLIGDIKTRIMG</sequence>
<dbReference type="Proteomes" id="UP000219329">
    <property type="component" value="Unassembled WGS sequence"/>
</dbReference>
<dbReference type="AlphaFoldDB" id="A0A2A5WBD8"/>
<feature type="transmembrane region" description="Helical" evidence="1">
    <location>
        <begin position="6"/>
        <end position="39"/>
    </location>
</feature>
<proteinExistence type="predicted"/>
<feature type="transmembrane region" description="Helical" evidence="1">
    <location>
        <begin position="80"/>
        <end position="100"/>
    </location>
</feature>
<feature type="transmembrane region" description="Helical" evidence="1">
    <location>
        <begin position="51"/>
        <end position="74"/>
    </location>
</feature>
<evidence type="ECO:0000313" key="2">
    <source>
        <dbReference type="EMBL" id="PDH33614.1"/>
    </source>
</evidence>
<name>A0A2A5WBD8_9GAMM</name>
<reference evidence="2 3" key="1">
    <citation type="submission" date="2017-08" db="EMBL/GenBank/DDBJ databases">
        <title>Fine stratification of microbial communities through a metagenomic profile of the photic zone.</title>
        <authorList>
            <person name="Haro-Moreno J.M."/>
            <person name="Lopez-Perez M."/>
            <person name="De La Torre J."/>
            <person name="Picazo A."/>
            <person name="Camacho A."/>
            <person name="Rodriguez-Valera F."/>
        </authorList>
    </citation>
    <scope>NUCLEOTIDE SEQUENCE [LARGE SCALE GENOMIC DNA]</scope>
    <source>
        <strain evidence="2">MED-G28</strain>
    </source>
</reference>
<accession>A0A2A5WBD8</accession>
<keyword evidence="1" id="KW-0812">Transmembrane</keyword>